<evidence type="ECO:0000259" key="6">
    <source>
        <dbReference type="SMART" id="SM00062"/>
    </source>
</evidence>
<keyword evidence="3" id="KW-0732">Signal</keyword>
<comment type="subcellular location">
    <subcellularLocation>
        <location evidence="1">Cell envelope</location>
    </subcellularLocation>
</comment>
<protein>
    <submittedName>
        <fullName evidence="7">Transporter substrate-binding domain-containing protein</fullName>
    </submittedName>
</protein>
<dbReference type="InterPro" id="IPR001638">
    <property type="entry name" value="Solute-binding_3/MltF_N"/>
</dbReference>
<dbReference type="PROSITE" id="PS01039">
    <property type="entry name" value="SBP_BACTERIAL_3"/>
    <property type="match status" value="1"/>
</dbReference>
<evidence type="ECO:0000256" key="5">
    <source>
        <dbReference type="SAM" id="MobiDB-lite"/>
    </source>
</evidence>
<comment type="caution">
    <text evidence="7">The sequence shown here is derived from an EMBL/GenBank/DDBJ whole genome shotgun (WGS) entry which is preliminary data.</text>
</comment>
<dbReference type="AlphaFoldDB" id="A0A5D0U6P6"/>
<evidence type="ECO:0000256" key="2">
    <source>
        <dbReference type="ARBA" id="ARBA00010333"/>
    </source>
</evidence>
<keyword evidence="8" id="KW-1185">Reference proteome</keyword>
<dbReference type="Pfam" id="PF00497">
    <property type="entry name" value="SBP_bac_3"/>
    <property type="match status" value="1"/>
</dbReference>
<evidence type="ECO:0000313" key="8">
    <source>
        <dbReference type="Proteomes" id="UP000322634"/>
    </source>
</evidence>
<dbReference type="SMART" id="SM00062">
    <property type="entry name" value="PBPb"/>
    <property type="match status" value="1"/>
</dbReference>
<organism evidence="7 8">
    <name type="scientific">Actinomadura syzygii</name>
    <dbReference type="NCBI Taxonomy" id="1427538"/>
    <lineage>
        <taxon>Bacteria</taxon>
        <taxon>Bacillati</taxon>
        <taxon>Actinomycetota</taxon>
        <taxon>Actinomycetes</taxon>
        <taxon>Streptosporangiales</taxon>
        <taxon>Thermomonosporaceae</taxon>
        <taxon>Actinomadura</taxon>
    </lineage>
</organism>
<gene>
    <name evidence="7" type="ORF">FXF65_22635</name>
</gene>
<feature type="domain" description="Solute-binding protein family 3/N-terminal" evidence="6">
    <location>
        <begin position="59"/>
        <end position="280"/>
    </location>
</feature>
<dbReference type="EMBL" id="VSFF01000008">
    <property type="protein sequence ID" value="TYC13292.1"/>
    <property type="molecule type" value="Genomic_DNA"/>
</dbReference>
<dbReference type="OrthoDB" id="9807888at2"/>
<evidence type="ECO:0000313" key="7">
    <source>
        <dbReference type="EMBL" id="TYC13292.1"/>
    </source>
</evidence>
<evidence type="ECO:0000256" key="1">
    <source>
        <dbReference type="ARBA" id="ARBA00004196"/>
    </source>
</evidence>
<comment type="similarity">
    <text evidence="2 4">Belongs to the bacterial solute-binding protein 3 family.</text>
</comment>
<dbReference type="Proteomes" id="UP000322634">
    <property type="component" value="Unassembled WGS sequence"/>
</dbReference>
<dbReference type="SUPFAM" id="SSF53850">
    <property type="entry name" value="Periplasmic binding protein-like II"/>
    <property type="match status" value="1"/>
</dbReference>
<evidence type="ECO:0000256" key="4">
    <source>
        <dbReference type="RuleBase" id="RU003744"/>
    </source>
</evidence>
<dbReference type="PANTHER" id="PTHR35936">
    <property type="entry name" value="MEMBRANE-BOUND LYTIC MUREIN TRANSGLYCOSYLASE F"/>
    <property type="match status" value="1"/>
</dbReference>
<dbReference type="RefSeq" id="WP_148351985.1">
    <property type="nucleotide sequence ID" value="NZ_JBHSBF010000010.1"/>
</dbReference>
<dbReference type="GO" id="GO:0030313">
    <property type="term" value="C:cell envelope"/>
    <property type="evidence" value="ECO:0007669"/>
    <property type="project" value="UniProtKB-SubCell"/>
</dbReference>
<reference evidence="7 8" key="1">
    <citation type="submission" date="2019-08" db="EMBL/GenBank/DDBJ databases">
        <title>Actinomadura sp. nov. CYP1-5 isolated from mountain soil.</title>
        <authorList>
            <person name="Songsumanus A."/>
            <person name="Kuncharoen N."/>
            <person name="Kudo T."/>
            <person name="Yuki M."/>
            <person name="Igarashi Y."/>
            <person name="Tanasupawat S."/>
        </authorList>
    </citation>
    <scope>NUCLEOTIDE SEQUENCE [LARGE SCALE GENOMIC DNA]</scope>
    <source>
        <strain evidence="7 8">GKU157</strain>
    </source>
</reference>
<dbReference type="Gene3D" id="3.40.190.10">
    <property type="entry name" value="Periplasmic binding protein-like II"/>
    <property type="match status" value="2"/>
</dbReference>
<evidence type="ECO:0000256" key="3">
    <source>
        <dbReference type="ARBA" id="ARBA00022729"/>
    </source>
</evidence>
<accession>A0A5D0U6P6</accession>
<feature type="region of interest" description="Disordered" evidence="5">
    <location>
        <begin position="1"/>
        <end position="22"/>
    </location>
</feature>
<dbReference type="InterPro" id="IPR018313">
    <property type="entry name" value="SBP_3_CS"/>
</dbReference>
<name>A0A5D0U6P6_9ACTN</name>
<dbReference type="PANTHER" id="PTHR35936:SF17">
    <property type="entry name" value="ARGININE-BINDING EXTRACELLULAR PROTEIN ARTP"/>
    <property type="match status" value="1"/>
</dbReference>
<proteinExistence type="inferred from homology"/>
<sequence>MPDSSRRRAPVPPDRPGRGAAVRVAGRRAGRIAAACVLAGGLLAACGRDGGESLLDKSTLVVGVRPDLPGLGLRRADGSFEGFDIDVARYMADRLGKKVRFVQVLSAERIPALTSGRADMVLATLSVTPERKTQVAFAGPYSMSFQDVLVRSDERAVKGVRDLKGRRFCGVEGSDPVKRLLAINGMTAQIVKARDYDECMALIKQRRVDAITTNDVILAGLIRREGGGLRLVDARISEQNTGIGLRRGDLGGCEALNRAITRMYQDGTAAKLMSKWFGGTGLNVSKVEVPQFEGCD</sequence>